<proteinExistence type="predicted"/>
<dbReference type="AlphaFoldDB" id="A0A975BJB8"/>
<dbReference type="EMBL" id="CP061800">
    <property type="protein sequence ID" value="QTA86402.1"/>
    <property type="molecule type" value="Genomic_DNA"/>
</dbReference>
<reference evidence="1" key="1">
    <citation type="journal article" date="2021" name="Microb. Physiol.">
        <title>Proteogenomic Insights into the Physiology of Marine, Sulfate-Reducing, Filamentous Desulfonema limicola and Desulfonema magnum.</title>
        <authorList>
            <person name="Schnaars V."/>
            <person name="Wohlbrand L."/>
            <person name="Scheve S."/>
            <person name="Hinrichs C."/>
            <person name="Reinhardt R."/>
            <person name="Rabus R."/>
        </authorList>
    </citation>
    <scope>NUCLEOTIDE SEQUENCE</scope>
    <source>
        <strain evidence="1">4be13</strain>
    </source>
</reference>
<evidence type="ECO:0000313" key="1">
    <source>
        <dbReference type="EMBL" id="QTA86402.1"/>
    </source>
</evidence>
<evidence type="ECO:0000313" key="2">
    <source>
        <dbReference type="Proteomes" id="UP000663722"/>
    </source>
</evidence>
<organism evidence="1 2">
    <name type="scientific">Desulfonema magnum</name>
    <dbReference type="NCBI Taxonomy" id="45655"/>
    <lineage>
        <taxon>Bacteria</taxon>
        <taxon>Pseudomonadati</taxon>
        <taxon>Thermodesulfobacteriota</taxon>
        <taxon>Desulfobacteria</taxon>
        <taxon>Desulfobacterales</taxon>
        <taxon>Desulfococcaceae</taxon>
        <taxon>Desulfonema</taxon>
    </lineage>
</organism>
<keyword evidence="2" id="KW-1185">Reference proteome</keyword>
<protein>
    <submittedName>
        <fullName evidence="1">Uncharacterized protein</fullName>
    </submittedName>
</protein>
<sequence length="43" mass="4772">MSFPSNGGETPAFSCKGECIIPEKTRVSFPGRYQKTYGLLLIF</sequence>
<dbReference type="KEGG" id="dmm:dnm_024260"/>
<gene>
    <name evidence="1" type="ORF">dnm_024260</name>
</gene>
<accession>A0A975BJB8</accession>
<name>A0A975BJB8_9BACT</name>
<dbReference type="Proteomes" id="UP000663722">
    <property type="component" value="Chromosome"/>
</dbReference>